<evidence type="ECO:0000259" key="2">
    <source>
        <dbReference type="Pfam" id="PF13439"/>
    </source>
</evidence>
<dbReference type="Gene3D" id="3.40.50.2000">
    <property type="entry name" value="Glycogen Phosphorylase B"/>
    <property type="match status" value="2"/>
</dbReference>
<dbReference type="PANTHER" id="PTHR45947:SF13">
    <property type="entry name" value="TRANSFERASE"/>
    <property type="match status" value="1"/>
</dbReference>
<evidence type="ECO:0000313" key="4">
    <source>
        <dbReference type="Proteomes" id="UP001500101"/>
    </source>
</evidence>
<dbReference type="Proteomes" id="UP001500101">
    <property type="component" value="Unassembled WGS sequence"/>
</dbReference>
<feature type="domain" description="Glycosyltransferase subfamily 4-like N-terminal" evidence="2">
    <location>
        <begin position="47"/>
        <end position="199"/>
    </location>
</feature>
<comment type="caution">
    <text evidence="3">The sequence shown here is derived from an EMBL/GenBank/DDBJ whole genome shotgun (WGS) entry which is preliminary data.</text>
</comment>
<keyword evidence="4" id="KW-1185">Reference proteome</keyword>
<dbReference type="RefSeq" id="WP_344672980.1">
    <property type="nucleotide sequence ID" value="NZ_BAAAZI010000004.1"/>
</dbReference>
<evidence type="ECO:0000259" key="1">
    <source>
        <dbReference type="Pfam" id="PF00534"/>
    </source>
</evidence>
<dbReference type="SUPFAM" id="SSF53756">
    <property type="entry name" value="UDP-Glycosyltransferase/glycogen phosphorylase"/>
    <property type="match status" value="1"/>
</dbReference>
<feature type="domain" description="Glycosyl transferase family 1" evidence="1">
    <location>
        <begin position="206"/>
        <end position="358"/>
    </location>
</feature>
<reference evidence="4" key="1">
    <citation type="journal article" date="2019" name="Int. J. Syst. Evol. Microbiol.">
        <title>The Global Catalogue of Microorganisms (GCM) 10K type strain sequencing project: providing services to taxonomists for standard genome sequencing and annotation.</title>
        <authorList>
            <consortium name="The Broad Institute Genomics Platform"/>
            <consortium name="The Broad Institute Genome Sequencing Center for Infectious Disease"/>
            <person name="Wu L."/>
            <person name="Ma J."/>
        </authorList>
    </citation>
    <scope>NUCLEOTIDE SEQUENCE [LARGE SCALE GENOMIC DNA]</scope>
    <source>
        <strain evidence="4">JCM 16704</strain>
    </source>
</reference>
<name>A0ABP7Y8Y7_9SPHI</name>
<dbReference type="Pfam" id="PF00534">
    <property type="entry name" value="Glycos_transf_1"/>
    <property type="match status" value="1"/>
</dbReference>
<proteinExistence type="predicted"/>
<dbReference type="PANTHER" id="PTHR45947">
    <property type="entry name" value="SULFOQUINOVOSYL TRANSFERASE SQD2"/>
    <property type="match status" value="1"/>
</dbReference>
<gene>
    <name evidence="3" type="ORF">GCM10022216_03740</name>
</gene>
<dbReference type="EMBL" id="BAAAZI010000004">
    <property type="protein sequence ID" value="GAA4132533.1"/>
    <property type="molecule type" value="Genomic_DNA"/>
</dbReference>
<dbReference type="Pfam" id="PF13439">
    <property type="entry name" value="Glyco_transf_4"/>
    <property type="match status" value="1"/>
</dbReference>
<sequence length="390" mass="45048">MRILIVHNEYQHIGGEDFVVKQEMDALLANHEVERFTTKNVKGLAGYLQYLTYPMNWKETKRLKEKIKAFKPDIVHIHNMHYGLGPLFILHIKKLGIPMLMTLHNFRLLCPSATLFYDGNIFLDSISRNFPWLAVRLKVLENSYIKTFWTAFTYWTHRKRGSFDMIDRYIVLSDFSKRLFERSTFPVKIKKFSVKPNFVEDFPAVEAETGDEFVYVGRLSEEKGILPLLHAWKASNYKLKVFGTGPLQEEVEKICQHSANIQYFGFQNKDILRKHMAAASAVIVPSICYESMPLAVLEAYSLAVPVLASNVGILGEMVVPLYTGMLFDPHNHSQLIQKLGEWTALDPEKKQEIKANCREEFLKKYQQKIVMKQLEACYQAVLDEKAAANN</sequence>
<dbReference type="InterPro" id="IPR001296">
    <property type="entry name" value="Glyco_trans_1"/>
</dbReference>
<organism evidence="3 4">
    <name type="scientific">Sphingobacterium kyonggiense</name>
    <dbReference type="NCBI Taxonomy" id="714075"/>
    <lineage>
        <taxon>Bacteria</taxon>
        <taxon>Pseudomonadati</taxon>
        <taxon>Bacteroidota</taxon>
        <taxon>Sphingobacteriia</taxon>
        <taxon>Sphingobacteriales</taxon>
        <taxon>Sphingobacteriaceae</taxon>
        <taxon>Sphingobacterium</taxon>
    </lineage>
</organism>
<accession>A0ABP7Y8Y7</accession>
<dbReference type="InterPro" id="IPR028098">
    <property type="entry name" value="Glyco_trans_4-like_N"/>
</dbReference>
<dbReference type="CDD" id="cd03801">
    <property type="entry name" value="GT4_PimA-like"/>
    <property type="match status" value="1"/>
</dbReference>
<dbReference type="InterPro" id="IPR050194">
    <property type="entry name" value="Glycosyltransferase_grp1"/>
</dbReference>
<evidence type="ECO:0000313" key="3">
    <source>
        <dbReference type="EMBL" id="GAA4132533.1"/>
    </source>
</evidence>
<protein>
    <submittedName>
        <fullName evidence="3">Glycosyltransferase</fullName>
    </submittedName>
</protein>